<dbReference type="GO" id="GO:0003729">
    <property type="term" value="F:mRNA binding"/>
    <property type="evidence" value="ECO:0007669"/>
    <property type="project" value="TreeGrafter"/>
</dbReference>
<dbReference type="PROSITE" id="PS50296">
    <property type="entry name" value="SUI1"/>
    <property type="match status" value="1"/>
</dbReference>
<evidence type="ECO:0000256" key="1">
    <source>
        <dbReference type="ARBA" id="ARBA00007514"/>
    </source>
</evidence>
<evidence type="ECO:0000259" key="5">
    <source>
        <dbReference type="PROSITE" id="PS50296"/>
    </source>
</evidence>
<dbReference type="PANTHER" id="PTHR12789:SF0">
    <property type="entry name" value="DENSITY-REGULATED PROTEIN"/>
    <property type="match status" value="1"/>
</dbReference>
<evidence type="ECO:0000256" key="2">
    <source>
        <dbReference type="ARBA" id="ARBA00011742"/>
    </source>
</evidence>
<dbReference type="InterPro" id="IPR048517">
    <property type="entry name" value="DENR_N"/>
</dbReference>
<accession>A0A433QJE1</accession>
<dbReference type="Gene3D" id="3.30.780.10">
    <property type="entry name" value="SUI1-like domain"/>
    <property type="match status" value="1"/>
</dbReference>
<evidence type="ECO:0000256" key="4">
    <source>
        <dbReference type="SAM" id="MobiDB-lite"/>
    </source>
</evidence>
<dbReference type="Pfam" id="PF21023">
    <property type="entry name" value="DENR_N"/>
    <property type="match status" value="1"/>
</dbReference>
<dbReference type="InterPro" id="IPR001950">
    <property type="entry name" value="SUI1"/>
</dbReference>
<keyword evidence="6" id="KW-0648">Protein biosynthesis</keyword>
<organism evidence="6 7">
    <name type="scientific">Jimgerdemannia flammicorona</name>
    <dbReference type="NCBI Taxonomy" id="994334"/>
    <lineage>
        <taxon>Eukaryota</taxon>
        <taxon>Fungi</taxon>
        <taxon>Fungi incertae sedis</taxon>
        <taxon>Mucoromycota</taxon>
        <taxon>Mucoromycotina</taxon>
        <taxon>Endogonomycetes</taxon>
        <taxon>Endogonales</taxon>
        <taxon>Endogonaceae</taxon>
        <taxon>Jimgerdemannia</taxon>
    </lineage>
</organism>
<dbReference type="GO" id="GO:0002188">
    <property type="term" value="P:translation reinitiation"/>
    <property type="evidence" value="ECO:0007669"/>
    <property type="project" value="TreeGrafter"/>
</dbReference>
<dbReference type="Pfam" id="PF01253">
    <property type="entry name" value="SUI1"/>
    <property type="match status" value="1"/>
</dbReference>
<dbReference type="GO" id="GO:0003743">
    <property type="term" value="F:translation initiation factor activity"/>
    <property type="evidence" value="ECO:0007669"/>
    <property type="project" value="UniProtKB-KW"/>
</dbReference>
<feature type="compositionally biased region" description="Basic and acidic residues" evidence="4">
    <location>
        <begin position="68"/>
        <end position="80"/>
    </location>
</feature>
<gene>
    <name evidence="6" type="ORF">BC938DRAFT_480104</name>
</gene>
<dbReference type="InterPro" id="IPR046447">
    <property type="entry name" value="DENR_C"/>
</dbReference>
<sequence length="249" mass="28256">MPPEVNSYTVLCPERVIFCEFGGTQEKCKNWLKENHNDFYERIYGTCKLLDIGLFFLVSVTDELEKTSLDDKDDRTDRNKGAASGGTAEGKRAVVKDKSAALEAKLEKELKKKMVRIRCRMALTVDEGHGTCERNPLFTMEKCKHDVKLILFVTLQASKIIIKRVERTKRKCVTTVYGLEVFDVDLKKAAKMFATKFACGSSVAKNNQGQDEIVVQGDFSDEIMDLITENWPIIPEDNIDLVEDKKSKK</sequence>
<feature type="region of interest" description="Disordered" evidence="4">
    <location>
        <begin position="68"/>
        <end position="91"/>
    </location>
</feature>
<name>A0A433QJE1_9FUNG</name>
<dbReference type="GO" id="GO:0001731">
    <property type="term" value="P:formation of translation preinitiation complex"/>
    <property type="evidence" value="ECO:0007669"/>
    <property type="project" value="TreeGrafter"/>
</dbReference>
<dbReference type="CDD" id="cd11607">
    <property type="entry name" value="DENR_C"/>
    <property type="match status" value="1"/>
</dbReference>
<comment type="subunit">
    <text evidence="2">Interacts with the 40S ribosomal subunit.</text>
</comment>
<evidence type="ECO:0000313" key="6">
    <source>
        <dbReference type="EMBL" id="RUS29884.1"/>
    </source>
</evidence>
<dbReference type="PANTHER" id="PTHR12789">
    <property type="entry name" value="DENSITY-REGULATED PROTEIN HOMOLOG"/>
    <property type="match status" value="1"/>
</dbReference>
<reference evidence="6 7" key="1">
    <citation type="journal article" date="2018" name="New Phytol.">
        <title>Phylogenomics of Endogonaceae and evolution of mycorrhizas within Mucoromycota.</title>
        <authorList>
            <person name="Chang Y."/>
            <person name="Desiro A."/>
            <person name="Na H."/>
            <person name="Sandor L."/>
            <person name="Lipzen A."/>
            <person name="Clum A."/>
            <person name="Barry K."/>
            <person name="Grigoriev I.V."/>
            <person name="Martin F.M."/>
            <person name="Stajich J.E."/>
            <person name="Smith M.E."/>
            <person name="Bonito G."/>
            <person name="Spatafora J.W."/>
        </authorList>
    </citation>
    <scope>NUCLEOTIDE SEQUENCE [LARGE SCALE GENOMIC DNA]</scope>
    <source>
        <strain evidence="6 7">AD002</strain>
    </source>
</reference>
<dbReference type="SUPFAM" id="SSF55159">
    <property type="entry name" value="eIF1-like"/>
    <property type="match status" value="1"/>
</dbReference>
<comment type="similarity">
    <text evidence="1">Belongs to the DENR family.</text>
</comment>
<comment type="caution">
    <text evidence="6">The sequence shown here is derived from an EMBL/GenBank/DDBJ whole genome shotgun (WGS) entry which is preliminary data.</text>
</comment>
<proteinExistence type="inferred from homology"/>
<feature type="domain" description="SUI1" evidence="5">
    <location>
        <begin position="160"/>
        <end position="231"/>
    </location>
</feature>
<protein>
    <recommendedName>
        <fullName evidence="3">Translation machinery-associated protein 22</fullName>
    </recommendedName>
</protein>
<keyword evidence="7" id="KW-1185">Reference proteome</keyword>
<dbReference type="Proteomes" id="UP000274822">
    <property type="component" value="Unassembled WGS sequence"/>
</dbReference>
<keyword evidence="6" id="KW-0396">Initiation factor</keyword>
<evidence type="ECO:0000313" key="7">
    <source>
        <dbReference type="Proteomes" id="UP000274822"/>
    </source>
</evidence>
<dbReference type="InterPro" id="IPR036877">
    <property type="entry name" value="SUI1_dom_sf"/>
</dbReference>
<evidence type="ECO:0000256" key="3">
    <source>
        <dbReference type="ARBA" id="ARBA00020058"/>
    </source>
</evidence>
<dbReference type="AlphaFoldDB" id="A0A433QJE1"/>
<dbReference type="EMBL" id="RBNJ01004549">
    <property type="protein sequence ID" value="RUS29884.1"/>
    <property type="molecule type" value="Genomic_DNA"/>
</dbReference>
<dbReference type="InterPro" id="IPR050318">
    <property type="entry name" value="DENR/SUI1_TIF"/>
</dbReference>